<dbReference type="InterPro" id="IPR025886">
    <property type="entry name" value="PP2-like"/>
</dbReference>
<accession>A0AAU9T783</accession>
<dbReference type="AlphaFoldDB" id="A0AAU9T783"/>
<dbReference type="InterPro" id="IPR052147">
    <property type="entry name" value="PP2-like/Lectin"/>
</dbReference>
<reference evidence="1 2" key="1">
    <citation type="submission" date="2022-03" db="EMBL/GenBank/DDBJ databases">
        <authorList>
            <person name="Nunn A."/>
            <person name="Chopra R."/>
            <person name="Nunn A."/>
            <person name="Contreras Garrido A."/>
        </authorList>
    </citation>
    <scope>NUCLEOTIDE SEQUENCE [LARGE SCALE GENOMIC DNA]</scope>
</reference>
<dbReference type="Proteomes" id="UP000836841">
    <property type="component" value="Chromosome 7"/>
</dbReference>
<dbReference type="Pfam" id="PF14299">
    <property type="entry name" value="PP2"/>
    <property type="match status" value="1"/>
</dbReference>
<proteinExistence type="predicted"/>
<evidence type="ECO:0008006" key="3">
    <source>
        <dbReference type="Google" id="ProtNLM"/>
    </source>
</evidence>
<dbReference type="GO" id="GO:0030246">
    <property type="term" value="F:carbohydrate binding"/>
    <property type="evidence" value="ECO:0007669"/>
    <property type="project" value="InterPro"/>
</dbReference>
<dbReference type="PANTHER" id="PTHR48478:SF1">
    <property type="entry name" value="LECTIN-LIKE"/>
    <property type="match status" value="1"/>
</dbReference>
<organism evidence="1 2">
    <name type="scientific">Thlaspi arvense</name>
    <name type="common">Field penny-cress</name>
    <dbReference type="NCBI Taxonomy" id="13288"/>
    <lineage>
        <taxon>Eukaryota</taxon>
        <taxon>Viridiplantae</taxon>
        <taxon>Streptophyta</taxon>
        <taxon>Embryophyta</taxon>
        <taxon>Tracheophyta</taxon>
        <taxon>Spermatophyta</taxon>
        <taxon>Magnoliopsida</taxon>
        <taxon>eudicotyledons</taxon>
        <taxon>Gunneridae</taxon>
        <taxon>Pentapetalae</taxon>
        <taxon>rosids</taxon>
        <taxon>malvids</taxon>
        <taxon>Brassicales</taxon>
        <taxon>Brassicaceae</taxon>
        <taxon>Thlaspideae</taxon>
        <taxon>Thlaspi</taxon>
    </lineage>
</organism>
<dbReference type="PANTHER" id="PTHR48478">
    <property type="entry name" value="LECTIN-LIKE"/>
    <property type="match status" value="1"/>
</dbReference>
<name>A0AAU9T783_THLAR</name>
<sequence>MSSDQDFSVTVEKEMGLPHNYAAIIRDAADPSIKSSDNLSDKLRSGVFLMATKLIKYWVDKRNSNCFMLFPKSLSIIWSDDPTYWTWSQNKETTVDEAELKNVCWLDISGKFDTKNLTPGITYEVVFQVKIVDPAYGWETPVNVKLVFPNGEQEHKVSLRDIPRHQWVDIRVGEFKPEKNSAGEITFSMYEHETGVWKKGLVLKSVAIRPKYGI</sequence>
<evidence type="ECO:0000313" key="1">
    <source>
        <dbReference type="EMBL" id="CAH2078498.1"/>
    </source>
</evidence>
<protein>
    <recommendedName>
        <fullName evidence="3">Protein PHLOEM PROTEIN 2-LIKE A1-like</fullName>
    </recommendedName>
</protein>
<dbReference type="EMBL" id="OU466863">
    <property type="protein sequence ID" value="CAH2078498.1"/>
    <property type="molecule type" value="Genomic_DNA"/>
</dbReference>
<keyword evidence="2" id="KW-1185">Reference proteome</keyword>
<gene>
    <name evidence="1" type="ORF">TAV2_LOCUS25959</name>
</gene>
<evidence type="ECO:0000313" key="2">
    <source>
        <dbReference type="Proteomes" id="UP000836841"/>
    </source>
</evidence>